<sequence length="297" mass="33667">MTAEVMTAQAGGNTKTPASAAARGRAFQVTLNEVDRYSELLAGLQSYKTLDYLISCKEQAPSTSHEHIHVYAHFRETIRLSLKKMAGAHVERCKGSPQQNIAYIEKGGEVLDELGERPRQGARSVKELMAIEKAEDLEDWHQYNTWCKLKAAPQPMKTDEWHKEIEVLYITGPTGSGKSSRAKQVLEERGIKEFDEVEVDNGFWLGVVKGKGAAVYDDFRSSDLKARGFIKFIDYNVHSLNVKGGSVRNLYNLIIITSIQRPKDLYSNLPEEAREQWLRRMKVIDLYPEGEPDEELY</sequence>
<evidence type="ECO:0000256" key="3">
    <source>
        <dbReference type="ARBA" id="ARBA00022695"/>
    </source>
</evidence>
<evidence type="ECO:0000256" key="7">
    <source>
        <dbReference type="ARBA" id="ARBA00022741"/>
    </source>
</evidence>
<keyword evidence="6" id="KW-0479">Metal-binding</keyword>
<keyword evidence="11" id="KW-0238">DNA-binding</keyword>
<protein>
    <submittedName>
        <fullName evidence="13">Rep</fullName>
    </submittedName>
</protein>
<evidence type="ECO:0000256" key="1">
    <source>
        <dbReference type="ARBA" id="ARBA00004147"/>
    </source>
</evidence>
<dbReference type="SUPFAM" id="SSF52540">
    <property type="entry name" value="P-loop containing nucleoside triphosphate hydrolases"/>
    <property type="match status" value="1"/>
</dbReference>
<dbReference type="GO" id="GO:0016779">
    <property type="term" value="F:nucleotidyltransferase activity"/>
    <property type="evidence" value="ECO:0007669"/>
    <property type="project" value="UniProtKB-KW"/>
</dbReference>
<name>A0AAU8H4S4_9VIRU</name>
<dbReference type="InterPro" id="IPR049912">
    <property type="entry name" value="CRESS_DNA_REP"/>
</dbReference>
<dbReference type="PROSITE" id="PS52020">
    <property type="entry name" value="CRESS_DNA_REP"/>
    <property type="match status" value="1"/>
</dbReference>
<evidence type="ECO:0000256" key="9">
    <source>
        <dbReference type="ARBA" id="ARBA00022801"/>
    </source>
</evidence>
<dbReference type="EMBL" id="PP728729">
    <property type="protein sequence ID" value="XCH56244.1"/>
    <property type="molecule type" value="Genomic_DNA"/>
</dbReference>
<evidence type="ECO:0000313" key="13">
    <source>
        <dbReference type="EMBL" id="XCH56244.1"/>
    </source>
</evidence>
<dbReference type="Gene3D" id="3.40.50.300">
    <property type="entry name" value="P-loop containing nucleotide triphosphate hydrolases"/>
    <property type="match status" value="1"/>
</dbReference>
<keyword evidence="3" id="KW-0548">Nucleotidyltransferase</keyword>
<keyword evidence="7" id="KW-0547">Nucleotide-binding</keyword>
<organism evidence="13">
    <name type="scientific">CRESS DNA virus</name>
    <dbReference type="NCBI Taxonomy" id="3138951"/>
    <lineage>
        <taxon>Viruses</taxon>
    </lineage>
</organism>
<keyword evidence="8" id="KW-0255">Endonuclease</keyword>
<keyword evidence="9" id="KW-0378">Hydrolase</keyword>
<dbReference type="InterPro" id="IPR027417">
    <property type="entry name" value="P-loop_NTPase"/>
</dbReference>
<dbReference type="GO" id="GO:0003677">
    <property type="term" value="F:DNA binding"/>
    <property type="evidence" value="ECO:0007669"/>
    <property type="project" value="UniProtKB-KW"/>
</dbReference>
<evidence type="ECO:0000259" key="12">
    <source>
        <dbReference type="PROSITE" id="PS52020"/>
    </source>
</evidence>
<keyword evidence="10" id="KW-0190">Covalent protein-DNA linkage</keyword>
<evidence type="ECO:0000256" key="2">
    <source>
        <dbReference type="ARBA" id="ARBA00022679"/>
    </source>
</evidence>
<dbReference type="GO" id="GO:0006260">
    <property type="term" value="P:DNA replication"/>
    <property type="evidence" value="ECO:0007669"/>
    <property type="project" value="UniProtKB-KW"/>
</dbReference>
<accession>A0AAU8H4S4</accession>
<reference evidence="13" key="1">
    <citation type="submission" date="2024-04" db="EMBL/GenBank/DDBJ databases">
        <authorList>
            <person name="He B."/>
            <person name="Yi L."/>
            <person name="Yan G."/>
            <person name="Tu C."/>
        </authorList>
    </citation>
    <scope>NUCLEOTIDE SEQUENCE</scope>
    <source>
        <strain evidence="13">XJ7C/CHN/2016</strain>
    </source>
</reference>
<evidence type="ECO:0000256" key="8">
    <source>
        <dbReference type="ARBA" id="ARBA00022759"/>
    </source>
</evidence>
<dbReference type="GO" id="GO:0016787">
    <property type="term" value="F:hydrolase activity"/>
    <property type="evidence" value="ECO:0007669"/>
    <property type="project" value="UniProtKB-KW"/>
</dbReference>
<evidence type="ECO:0000256" key="6">
    <source>
        <dbReference type="ARBA" id="ARBA00022723"/>
    </source>
</evidence>
<dbReference type="GO" id="GO:0042025">
    <property type="term" value="C:host cell nucleus"/>
    <property type="evidence" value="ECO:0007669"/>
    <property type="project" value="UniProtKB-SubCell"/>
</dbReference>
<dbReference type="GO" id="GO:0046872">
    <property type="term" value="F:metal ion binding"/>
    <property type="evidence" value="ECO:0007669"/>
    <property type="project" value="UniProtKB-KW"/>
</dbReference>
<keyword evidence="2" id="KW-0808">Transferase</keyword>
<evidence type="ECO:0000256" key="11">
    <source>
        <dbReference type="ARBA" id="ARBA00023125"/>
    </source>
</evidence>
<dbReference type="Gene3D" id="3.40.1310.20">
    <property type="match status" value="1"/>
</dbReference>
<evidence type="ECO:0000256" key="10">
    <source>
        <dbReference type="ARBA" id="ARBA00023124"/>
    </source>
</evidence>
<keyword evidence="5" id="KW-0540">Nuclease</keyword>
<comment type="subcellular location">
    <subcellularLocation>
        <location evidence="1">Host nucleus</location>
    </subcellularLocation>
</comment>
<evidence type="ECO:0000256" key="4">
    <source>
        <dbReference type="ARBA" id="ARBA00022705"/>
    </source>
</evidence>
<evidence type="ECO:0000256" key="5">
    <source>
        <dbReference type="ARBA" id="ARBA00022722"/>
    </source>
</evidence>
<keyword evidence="4" id="KW-0235">DNA replication</keyword>
<dbReference type="GO" id="GO:0000166">
    <property type="term" value="F:nucleotide binding"/>
    <property type="evidence" value="ECO:0007669"/>
    <property type="project" value="UniProtKB-KW"/>
</dbReference>
<feature type="domain" description="CRESS-DNA virus Rep endonuclease" evidence="12">
    <location>
        <begin position="21"/>
        <end position="117"/>
    </location>
</feature>
<dbReference type="GO" id="GO:0004519">
    <property type="term" value="F:endonuclease activity"/>
    <property type="evidence" value="ECO:0007669"/>
    <property type="project" value="UniProtKB-KW"/>
</dbReference>
<proteinExistence type="predicted"/>